<protein>
    <submittedName>
        <fullName evidence="2">Uncharacterized protein</fullName>
    </submittedName>
</protein>
<name>A0ABV9YFV0_9PSEU</name>
<dbReference type="Proteomes" id="UP001595947">
    <property type="component" value="Unassembled WGS sequence"/>
</dbReference>
<dbReference type="EMBL" id="JBHSIV010000004">
    <property type="protein sequence ID" value="MFC5061673.1"/>
    <property type="molecule type" value="Genomic_DNA"/>
</dbReference>
<evidence type="ECO:0000313" key="2">
    <source>
        <dbReference type="EMBL" id="MFC5061673.1"/>
    </source>
</evidence>
<gene>
    <name evidence="2" type="ORF">ACFPBZ_05620</name>
</gene>
<sequence length="51" mass="5318">MHIGRIQRRFTAEPILSPVPGAEAPVEEPDIAVEPVDAPAVGSRAGVDTTP</sequence>
<evidence type="ECO:0000256" key="1">
    <source>
        <dbReference type="SAM" id="MobiDB-lite"/>
    </source>
</evidence>
<feature type="region of interest" description="Disordered" evidence="1">
    <location>
        <begin position="1"/>
        <end position="51"/>
    </location>
</feature>
<dbReference type="RefSeq" id="WP_378035024.1">
    <property type="nucleotide sequence ID" value="NZ_JBHSIV010000004.1"/>
</dbReference>
<keyword evidence="3" id="KW-1185">Reference proteome</keyword>
<reference evidence="3" key="1">
    <citation type="journal article" date="2019" name="Int. J. Syst. Evol. Microbiol.">
        <title>The Global Catalogue of Microorganisms (GCM) 10K type strain sequencing project: providing services to taxonomists for standard genome sequencing and annotation.</title>
        <authorList>
            <consortium name="The Broad Institute Genomics Platform"/>
            <consortium name="The Broad Institute Genome Sequencing Center for Infectious Disease"/>
            <person name="Wu L."/>
            <person name="Ma J."/>
        </authorList>
    </citation>
    <scope>NUCLEOTIDE SEQUENCE [LARGE SCALE GENOMIC DNA]</scope>
    <source>
        <strain evidence="3">CGMCC 4.7093</strain>
    </source>
</reference>
<accession>A0ABV9YFV0</accession>
<evidence type="ECO:0000313" key="3">
    <source>
        <dbReference type="Proteomes" id="UP001595947"/>
    </source>
</evidence>
<comment type="caution">
    <text evidence="2">The sequence shown here is derived from an EMBL/GenBank/DDBJ whole genome shotgun (WGS) entry which is preliminary data.</text>
</comment>
<proteinExistence type="predicted"/>
<organism evidence="2 3">
    <name type="scientific">Actinomycetospora atypica</name>
    <dbReference type="NCBI Taxonomy" id="1290095"/>
    <lineage>
        <taxon>Bacteria</taxon>
        <taxon>Bacillati</taxon>
        <taxon>Actinomycetota</taxon>
        <taxon>Actinomycetes</taxon>
        <taxon>Pseudonocardiales</taxon>
        <taxon>Pseudonocardiaceae</taxon>
        <taxon>Actinomycetospora</taxon>
    </lineage>
</organism>